<evidence type="ECO:0000313" key="2">
    <source>
        <dbReference type="Proteomes" id="UP000235733"/>
    </source>
</evidence>
<gene>
    <name evidence="1" type="ORF">CJ209_02685</name>
</gene>
<sequence>MFVVYPAIFCKESNQYSVFFPGFDGATCGDTKEDAYRMAIDWLGINLMDYYLEGKELPKSIEIEKIEIKNYLDFAETEEEKKELLKNSFVTLIGFDLIQYVKDTQKTTVRKNVSIPSWLNELGKNYNLNFSNLLQEAIKKELDID</sequence>
<accession>A0A2N6TLH9</accession>
<evidence type="ECO:0000313" key="1">
    <source>
        <dbReference type="EMBL" id="PMC70185.1"/>
    </source>
</evidence>
<organism evidence="1 2">
    <name type="scientific">Fusobacterium nucleatum</name>
    <dbReference type="NCBI Taxonomy" id="851"/>
    <lineage>
        <taxon>Bacteria</taxon>
        <taxon>Fusobacteriati</taxon>
        <taxon>Fusobacteriota</taxon>
        <taxon>Fusobacteriia</taxon>
        <taxon>Fusobacteriales</taxon>
        <taxon>Fusobacteriaceae</taxon>
        <taxon>Fusobacterium</taxon>
    </lineage>
</organism>
<name>A0A2N6TLH9_FUSNU</name>
<dbReference type="InterPro" id="IPR035069">
    <property type="entry name" value="TTHA1013/TTHA0281-like"/>
</dbReference>
<dbReference type="Proteomes" id="UP000235733">
    <property type="component" value="Unassembled WGS sequence"/>
</dbReference>
<reference evidence="1 2" key="1">
    <citation type="submission" date="2017-09" db="EMBL/GenBank/DDBJ databases">
        <title>Bacterial strain isolated from the female urinary microbiota.</title>
        <authorList>
            <person name="Thomas-White K."/>
            <person name="Kumar N."/>
            <person name="Forster S."/>
            <person name="Putonti C."/>
            <person name="Lawley T."/>
            <person name="Wolfe A.J."/>
        </authorList>
    </citation>
    <scope>NUCLEOTIDE SEQUENCE [LARGE SCALE GENOMIC DNA]</scope>
    <source>
        <strain evidence="1 2">UMB0249</strain>
    </source>
</reference>
<dbReference type="EMBL" id="PNHC01000002">
    <property type="protein sequence ID" value="PMC70185.1"/>
    <property type="molecule type" value="Genomic_DNA"/>
</dbReference>
<dbReference type="AlphaFoldDB" id="A0A2N6TLH9"/>
<proteinExistence type="predicted"/>
<dbReference type="RefSeq" id="WP_158391817.1">
    <property type="nucleotide sequence ID" value="NZ_PNHC01000002.1"/>
</dbReference>
<comment type="caution">
    <text evidence="1">The sequence shown here is derived from an EMBL/GenBank/DDBJ whole genome shotgun (WGS) entry which is preliminary data.</text>
</comment>
<protein>
    <submittedName>
        <fullName evidence="1">HicB family protein</fullName>
    </submittedName>
</protein>
<dbReference type="SUPFAM" id="SSF143100">
    <property type="entry name" value="TTHA1013/TTHA0281-like"/>
    <property type="match status" value="1"/>
</dbReference>
<dbReference type="Gene3D" id="3.30.160.250">
    <property type="match status" value="1"/>
</dbReference>